<dbReference type="KEGG" id="lmoi:VV02_18310"/>
<dbReference type="OrthoDB" id="9758333at2"/>
<sequence>MHWLGTYDNPDWTIGPELASVANIGPAIASLRRTLDTNSRQGHHVRILAGEVNSAPAAMPYSATQSNAAYLADTELALLAAGAREVHWFGLYSALQRGSPTADLGLLSTGNCQETCESPVGTRLPTYYAQQLVSAVARPGGRLIGRSTTGAIATHAVREPDGSLAILLVNRSAGPVRTRLALRGYRARGCAALLRTRGDGIQHDLVRPTDAFDLPAYAVALVQLHR</sequence>
<gene>
    <name evidence="1" type="ORF">VV02_18310</name>
</gene>
<accession>A0A0K1JKV0</accession>
<dbReference type="EMBL" id="CP011112">
    <property type="protein sequence ID" value="AKU17347.1"/>
    <property type="molecule type" value="Genomic_DNA"/>
</dbReference>
<name>A0A0K1JKV0_9MICO</name>
<dbReference type="Proteomes" id="UP000066480">
    <property type="component" value="Chromosome"/>
</dbReference>
<protein>
    <recommendedName>
        <fullName evidence="3">Glycosyl hydrolase family 30 beta sandwich domain-containing protein</fullName>
    </recommendedName>
</protein>
<evidence type="ECO:0000313" key="2">
    <source>
        <dbReference type="Proteomes" id="UP000066480"/>
    </source>
</evidence>
<dbReference type="AlphaFoldDB" id="A0A0K1JKV0"/>
<proteinExistence type="predicted"/>
<evidence type="ECO:0000313" key="1">
    <source>
        <dbReference type="EMBL" id="AKU17347.1"/>
    </source>
</evidence>
<organism evidence="1 2">
    <name type="scientific">Luteipulveratus mongoliensis</name>
    <dbReference type="NCBI Taxonomy" id="571913"/>
    <lineage>
        <taxon>Bacteria</taxon>
        <taxon>Bacillati</taxon>
        <taxon>Actinomycetota</taxon>
        <taxon>Actinomycetes</taxon>
        <taxon>Micrococcales</taxon>
        <taxon>Dermacoccaceae</taxon>
        <taxon>Luteipulveratus</taxon>
    </lineage>
</organism>
<evidence type="ECO:0008006" key="3">
    <source>
        <dbReference type="Google" id="ProtNLM"/>
    </source>
</evidence>
<keyword evidence="2" id="KW-1185">Reference proteome</keyword>
<reference evidence="1 2" key="1">
    <citation type="submission" date="2015-03" db="EMBL/GenBank/DDBJ databases">
        <title>Luteipulveratus halotolerans sp. nov., a novel actinobacterium (Dermacoccaceae) from Sarawak, Malaysia.</title>
        <authorList>
            <person name="Juboi H."/>
            <person name="Basik A."/>
            <person name="Shamsul S.S."/>
            <person name="Arnold P."/>
            <person name="Schmitt E.K."/>
            <person name="Sanglier J.-J."/>
            <person name="Yeo T."/>
        </authorList>
    </citation>
    <scope>NUCLEOTIDE SEQUENCE [LARGE SCALE GENOMIC DNA]</scope>
    <source>
        <strain evidence="1 2">MN07-A0370</strain>
    </source>
</reference>